<dbReference type="InterPro" id="IPR047153">
    <property type="entry name" value="TRIM45/56/19-like"/>
</dbReference>
<accession>A0AA88YJG1</accession>
<protein>
    <recommendedName>
        <fullName evidence="2">B box-type domain-containing protein</fullName>
    </recommendedName>
</protein>
<comment type="caution">
    <text evidence="3">The sequence shown here is derived from an EMBL/GenBank/DDBJ whole genome shotgun (WGS) entry which is preliminary data.</text>
</comment>
<gene>
    <name evidence="3" type="ORF">FSP39_013345</name>
</gene>
<dbReference type="SUPFAM" id="SSF57845">
    <property type="entry name" value="B-box zinc-binding domain"/>
    <property type="match status" value="1"/>
</dbReference>
<dbReference type="PANTHER" id="PTHR25462">
    <property type="entry name" value="BONUS, ISOFORM C-RELATED"/>
    <property type="match status" value="1"/>
</dbReference>
<dbReference type="PANTHER" id="PTHR25462:SF296">
    <property type="entry name" value="MEIOTIC P26, ISOFORM F"/>
    <property type="match status" value="1"/>
</dbReference>
<evidence type="ECO:0000313" key="4">
    <source>
        <dbReference type="Proteomes" id="UP001186944"/>
    </source>
</evidence>
<organism evidence="3 4">
    <name type="scientific">Pinctada imbricata</name>
    <name type="common">Atlantic pearl-oyster</name>
    <name type="synonym">Pinctada martensii</name>
    <dbReference type="NCBI Taxonomy" id="66713"/>
    <lineage>
        <taxon>Eukaryota</taxon>
        <taxon>Metazoa</taxon>
        <taxon>Spiralia</taxon>
        <taxon>Lophotrochozoa</taxon>
        <taxon>Mollusca</taxon>
        <taxon>Bivalvia</taxon>
        <taxon>Autobranchia</taxon>
        <taxon>Pteriomorphia</taxon>
        <taxon>Pterioida</taxon>
        <taxon>Pterioidea</taxon>
        <taxon>Pteriidae</taxon>
        <taxon>Pinctada</taxon>
    </lineage>
</organism>
<evidence type="ECO:0000313" key="3">
    <source>
        <dbReference type="EMBL" id="KAK3106129.1"/>
    </source>
</evidence>
<dbReference type="AlphaFoldDB" id="A0AA88YJG1"/>
<dbReference type="SMART" id="SM00336">
    <property type="entry name" value="BBOX"/>
    <property type="match status" value="2"/>
</dbReference>
<dbReference type="PROSITE" id="PS50119">
    <property type="entry name" value="ZF_BBOX"/>
    <property type="match status" value="1"/>
</dbReference>
<dbReference type="Gene3D" id="3.30.160.60">
    <property type="entry name" value="Classic Zinc Finger"/>
    <property type="match status" value="1"/>
</dbReference>
<dbReference type="GO" id="GO:0008270">
    <property type="term" value="F:zinc ion binding"/>
    <property type="evidence" value="ECO:0007669"/>
    <property type="project" value="UniProtKB-KW"/>
</dbReference>
<dbReference type="EMBL" id="VSWD01000003">
    <property type="protein sequence ID" value="KAK3106129.1"/>
    <property type="molecule type" value="Genomic_DNA"/>
</dbReference>
<evidence type="ECO:0000256" key="1">
    <source>
        <dbReference type="PROSITE-ProRule" id="PRU00024"/>
    </source>
</evidence>
<dbReference type="GO" id="GO:0061630">
    <property type="term" value="F:ubiquitin protein ligase activity"/>
    <property type="evidence" value="ECO:0007669"/>
    <property type="project" value="TreeGrafter"/>
</dbReference>
<sequence>MEVNDSSSFDLEIGQSTKVCLSCQEGNNDDRYCVTCHGDCCIKCITSSHKDHNILLGSHSIVQSIKRFPTDMCTSHEDEKLSMYCVTCKTPCCHTCIDESHDGHSMSTIKSMAKQADTLHTNLLDVLPETKLRYTKLREDYDDYVKSANATITAIKSHFKQLRSKIDESEVKMLQPLMAEFEEVQTMQKDIGQPLHETECLVELYNAANKEDSHFKKAIFFSNCPPLDSLESENVSLPEPVTFKQVPLDILNTERIAGCVVRSSGQSFHNRKSSSTSKESPIYDVLNVTTIATKLEGKVYHTTDGERWIISKGEHTYLGSYRGHVLGSKVSILDKTFNNKEVFKTIEYEVKDASLVPPSDLIYTDPYGKKVWQVNKSGSNRLVFDTSPLTPNGICITRDKILVLGLAIYGPFEKGTFIRMYSLNSLKFLDEIRKDELGKPLFSSITRIFENSMENFIVEDSGQLLCVSRQGHLKWKLKKKFTHYCFDEFDNIFAAIEGDIRLLNSRGEYIQTLLTEKDFLRWTNSCSVDNDGLLWIGQECNYAKLVKYRNKKEKKNEYPTGSEIV</sequence>
<keyword evidence="4" id="KW-1185">Reference proteome</keyword>
<reference evidence="3" key="1">
    <citation type="submission" date="2019-08" db="EMBL/GenBank/DDBJ databases">
        <title>The improved chromosome-level genome for the pearl oyster Pinctada fucata martensii using PacBio sequencing and Hi-C.</title>
        <authorList>
            <person name="Zheng Z."/>
        </authorList>
    </citation>
    <scope>NUCLEOTIDE SEQUENCE</scope>
    <source>
        <strain evidence="3">ZZ-2019</strain>
        <tissue evidence="3">Adductor muscle</tissue>
    </source>
</reference>
<keyword evidence="1" id="KW-0479">Metal-binding</keyword>
<dbReference type="Proteomes" id="UP001186944">
    <property type="component" value="Unassembled WGS sequence"/>
</dbReference>
<proteinExistence type="predicted"/>
<name>A0AA88YJG1_PINIB</name>
<keyword evidence="1" id="KW-0862">Zinc</keyword>
<feature type="domain" description="B box-type" evidence="2">
    <location>
        <begin position="68"/>
        <end position="109"/>
    </location>
</feature>
<keyword evidence="1" id="KW-0863">Zinc-finger</keyword>
<dbReference type="InterPro" id="IPR000315">
    <property type="entry name" value="Znf_B-box"/>
</dbReference>
<dbReference type="Pfam" id="PF00643">
    <property type="entry name" value="zf-B_box"/>
    <property type="match status" value="1"/>
</dbReference>
<evidence type="ECO:0000259" key="2">
    <source>
        <dbReference type="PROSITE" id="PS50119"/>
    </source>
</evidence>
<dbReference type="SUPFAM" id="SSF63829">
    <property type="entry name" value="Calcium-dependent phosphotriesterase"/>
    <property type="match status" value="1"/>
</dbReference>